<dbReference type="RefSeq" id="WP_065048825.1">
    <property type="nucleotide sequence ID" value="NZ_JAUFSA010000001.1"/>
</dbReference>
<evidence type="ECO:0000256" key="4">
    <source>
        <dbReference type="ARBA" id="ARBA00023136"/>
    </source>
</evidence>
<feature type="transmembrane region" description="Helical" evidence="5">
    <location>
        <begin position="149"/>
        <end position="169"/>
    </location>
</feature>
<comment type="caution">
    <text evidence="6">The sequence shown here is derived from an EMBL/GenBank/DDBJ whole genome shotgun (WGS) entry which is preliminary data.</text>
</comment>
<name>A0A4R5WVS9_9MYCO</name>
<dbReference type="Proteomes" id="UP001229081">
    <property type="component" value="Unassembled WGS sequence"/>
</dbReference>
<evidence type="ECO:0000256" key="5">
    <source>
        <dbReference type="SAM" id="Phobius"/>
    </source>
</evidence>
<dbReference type="Gene3D" id="1.10.357.140">
    <property type="entry name" value="UbiA prenyltransferase"/>
    <property type="match status" value="1"/>
</dbReference>
<keyword evidence="4 5" id="KW-0472">Membrane</keyword>
<feature type="transmembrane region" description="Helical" evidence="5">
    <location>
        <begin position="219"/>
        <end position="239"/>
    </location>
</feature>
<evidence type="ECO:0000256" key="2">
    <source>
        <dbReference type="ARBA" id="ARBA00022692"/>
    </source>
</evidence>
<evidence type="ECO:0000256" key="3">
    <source>
        <dbReference type="ARBA" id="ARBA00022989"/>
    </source>
</evidence>
<dbReference type="AlphaFoldDB" id="A0A4R5WVS9"/>
<feature type="transmembrane region" description="Helical" evidence="5">
    <location>
        <begin position="181"/>
        <end position="198"/>
    </location>
</feature>
<dbReference type="GO" id="GO:0016020">
    <property type="term" value="C:membrane"/>
    <property type="evidence" value="ECO:0007669"/>
    <property type="project" value="UniProtKB-SubCell"/>
</dbReference>
<evidence type="ECO:0000313" key="6">
    <source>
        <dbReference type="EMBL" id="MDP7733160.1"/>
    </source>
</evidence>
<feature type="transmembrane region" description="Helical" evidence="5">
    <location>
        <begin position="121"/>
        <end position="137"/>
    </location>
</feature>
<keyword evidence="3 5" id="KW-1133">Transmembrane helix</keyword>
<proteinExistence type="predicted"/>
<organism evidence="6 7">
    <name type="scientific">Mycobacterium paragordonae</name>
    <dbReference type="NCBI Taxonomy" id="1389713"/>
    <lineage>
        <taxon>Bacteria</taxon>
        <taxon>Bacillati</taxon>
        <taxon>Actinomycetota</taxon>
        <taxon>Actinomycetes</taxon>
        <taxon>Mycobacteriales</taxon>
        <taxon>Mycobacteriaceae</taxon>
        <taxon>Mycobacterium</taxon>
    </lineage>
</organism>
<feature type="transmembrane region" description="Helical" evidence="5">
    <location>
        <begin position="21"/>
        <end position="41"/>
    </location>
</feature>
<accession>A0A4R5WVS9</accession>
<dbReference type="InterPro" id="IPR000537">
    <property type="entry name" value="UbiA_prenyltransferase"/>
</dbReference>
<comment type="subcellular location">
    <subcellularLocation>
        <location evidence="1">Membrane</location>
        <topology evidence="1">Multi-pass membrane protein</topology>
    </subcellularLocation>
</comment>
<keyword evidence="2 5" id="KW-0812">Transmembrane</keyword>
<dbReference type="EMBL" id="JAUFSA010000001">
    <property type="protein sequence ID" value="MDP7733160.1"/>
    <property type="molecule type" value="Genomic_DNA"/>
</dbReference>
<evidence type="ECO:0000256" key="1">
    <source>
        <dbReference type="ARBA" id="ARBA00004141"/>
    </source>
</evidence>
<feature type="transmembrane region" description="Helical" evidence="5">
    <location>
        <begin position="282"/>
        <end position="300"/>
    </location>
</feature>
<feature type="transmembrane region" description="Helical" evidence="5">
    <location>
        <begin position="251"/>
        <end position="270"/>
    </location>
</feature>
<sequence length="302" mass="32870">MTVFERTGGIRQFLVERYLPIYPIYLTLWVVAVESMTSVVTDSAGPWRPTWDTLLRVLAMISGGAFLRMVDDQKDLEYDRVHNPTRPLVQGRITPAELRVAMVLTAASALLLGLAVSLPSAGVLAAALCYGLALWWTELHVAWVRDNPIVNLAMVCPAQFLATGFVMVGQSGVGGASGARLLAVPVVFTSAFLHLEFARKTSRADAGDPHSYSQLIGESASATIAWALGMLAVLLQMAVTTPWRWAEHWWPLAWAPLAAGILPCVSALIFFRGKADKHPQSWPTVFVVVFCLAIVGQGLVHH</sequence>
<dbReference type="Pfam" id="PF01040">
    <property type="entry name" value="UbiA"/>
    <property type="match status" value="1"/>
</dbReference>
<gene>
    <name evidence="6" type="ORF">QXL92_00110</name>
</gene>
<evidence type="ECO:0000313" key="7">
    <source>
        <dbReference type="Proteomes" id="UP001229081"/>
    </source>
</evidence>
<dbReference type="GO" id="GO:0016765">
    <property type="term" value="F:transferase activity, transferring alkyl or aryl (other than methyl) groups"/>
    <property type="evidence" value="ECO:0007669"/>
    <property type="project" value="InterPro"/>
</dbReference>
<protein>
    <submittedName>
        <fullName evidence="6">UbiA family prenyltransferase</fullName>
    </submittedName>
</protein>
<dbReference type="InterPro" id="IPR044878">
    <property type="entry name" value="UbiA_sf"/>
</dbReference>
<reference evidence="6" key="1">
    <citation type="submission" date="2023-06" db="EMBL/GenBank/DDBJ databases">
        <title>Identification of two novel mycobacterium reveal diversities and complexities of Mycobacterium gordonae clade.</title>
        <authorList>
            <person name="Matsumoto Y."/>
            <person name="Nakamura S."/>
            <person name="Motooka D."/>
            <person name="Fukushima K."/>
        </authorList>
    </citation>
    <scope>NUCLEOTIDE SEQUENCE</scope>
    <source>
        <strain evidence="6">TY812</strain>
    </source>
</reference>